<reference evidence="5" key="1">
    <citation type="submission" date="2018-11" db="EMBL/GenBank/DDBJ databases">
        <title>Proposal to divide the Flavobacteriaceae and reorganize its genera based on Amino Acid Identity values calculated from whole genome sequences.</title>
        <authorList>
            <person name="Nicholson A.C."/>
            <person name="Gulvik C.A."/>
            <person name="Whitney A.M."/>
            <person name="Humrighouse B.W."/>
            <person name="Bell M."/>
            <person name="Holmes B."/>
            <person name="Steigerwalt A.B."/>
            <person name="Villarma A."/>
            <person name="Sheth M."/>
            <person name="Batra D."/>
            <person name="Pryor J."/>
            <person name="Bernardet J.-F."/>
            <person name="Hugo C."/>
            <person name="Kampfer P."/>
            <person name="Newman J.D."/>
            <person name="McQuiston J.R."/>
        </authorList>
    </citation>
    <scope>NUCLEOTIDE SEQUENCE [LARGE SCALE GENOMIC DNA]</scope>
    <source>
        <strain evidence="5">F5649</strain>
    </source>
</reference>
<dbReference type="InterPro" id="IPR026444">
    <property type="entry name" value="Secre_tail"/>
</dbReference>
<feature type="domain" description="Secretion system C-terminal sorting" evidence="3">
    <location>
        <begin position="294"/>
        <end position="355"/>
    </location>
</feature>
<name>A0A3G8Y5I6_9FLAO</name>
<gene>
    <name evidence="4" type="ORF">EIB74_09335</name>
</gene>
<feature type="signal peptide" evidence="2">
    <location>
        <begin position="1"/>
        <end position="20"/>
    </location>
</feature>
<dbReference type="Pfam" id="PF18962">
    <property type="entry name" value="Por_Secre_tail"/>
    <property type="match status" value="1"/>
</dbReference>
<sequence length="357" mass="39856">MMKKTLLLAVFMSLSGSAQISYSSTDYADIGTSINLTTSQGIAAFNFTQAGTDITWDYSGIQGTGTDTSEFVNPTSQSNYRTIWCLYHSYYLNCNNQFNNAFNLAAPLPDDYSFGGYSISDAYVFYKKSTSQLLAKMYAVQVNLNGTNAPLIVEYTQPDVLYQFPIIYGDSYTNPNSISMNFTNLGYNLQVASTGTRQNTVEGWGKLMIPNKTFTSVLKLKSVSDHDITVTYEGNSTTQNVREVSYQWFSKDSKIPVLSVTGTETNGIFVPANAKYLYFPNLSVSETEKNRLIIYPNPVKNTIQTNITEKEILSIGVYNTEGRLVSNSFDVSYLTKGNYILKITTKNKNFIGKFIKK</sequence>
<organism evidence="4 5">
    <name type="scientific">Epilithonimonas vandammei</name>
    <dbReference type="NCBI Taxonomy" id="2487072"/>
    <lineage>
        <taxon>Bacteria</taxon>
        <taxon>Pseudomonadati</taxon>
        <taxon>Bacteroidota</taxon>
        <taxon>Flavobacteriia</taxon>
        <taxon>Flavobacteriales</taxon>
        <taxon>Weeksellaceae</taxon>
        <taxon>Chryseobacterium group</taxon>
        <taxon>Epilithonimonas</taxon>
    </lineage>
</organism>
<keyword evidence="1 2" id="KW-0732">Signal</keyword>
<evidence type="ECO:0000256" key="2">
    <source>
        <dbReference type="SAM" id="SignalP"/>
    </source>
</evidence>
<evidence type="ECO:0000256" key="1">
    <source>
        <dbReference type="ARBA" id="ARBA00022729"/>
    </source>
</evidence>
<dbReference type="OrthoDB" id="1041092at2"/>
<feature type="chain" id="PRO_5018218613" evidence="2">
    <location>
        <begin position="21"/>
        <end position="357"/>
    </location>
</feature>
<evidence type="ECO:0000313" key="4">
    <source>
        <dbReference type="EMBL" id="AZI40153.1"/>
    </source>
</evidence>
<dbReference type="AlphaFoldDB" id="A0A3G8Y5I6"/>
<accession>A0A3G8Y5I6</accession>
<dbReference type="NCBIfam" id="TIGR04183">
    <property type="entry name" value="Por_Secre_tail"/>
    <property type="match status" value="1"/>
</dbReference>
<evidence type="ECO:0000259" key="3">
    <source>
        <dbReference type="Pfam" id="PF18962"/>
    </source>
</evidence>
<evidence type="ECO:0000313" key="5">
    <source>
        <dbReference type="Proteomes" id="UP000281810"/>
    </source>
</evidence>
<proteinExistence type="predicted"/>
<protein>
    <submittedName>
        <fullName evidence="4">T9SS C-terminal target domain-containing protein</fullName>
    </submittedName>
</protein>
<dbReference type="Proteomes" id="UP000281810">
    <property type="component" value="Chromosome"/>
</dbReference>
<keyword evidence="5" id="KW-1185">Reference proteome</keyword>
<dbReference type="EMBL" id="CP034161">
    <property type="protein sequence ID" value="AZI40153.1"/>
    <property type="molecule type" value="Genomic_DNA"/>
</dbReference>